<feature type="site" description="Stabilizes the phosphoryl group" evidence="9">
    <location>
        <position position="54"/>
    </location>
</feature>
<dbReference type="SUPFAM" id="SSF56784">
    <property type="entry name" value="HAD-like"/>
    <property type="match status" value="1"/>
</dbReference>
<evidence type="ECO:0000256" key="4">
    <source>
        <dbReference type="ARBA" id="ARBA00022801"/>
    </source>
</evidence>
<dbReference type="GO" id="GO:0005737">
    <property type="term" value="C:cytoplasm"/>
    <property type="evidence" value="ECO:0007669"/>
    <property type="project" value="UniProtKB-SubCell"/>
</dbReference>
<proteinExistence type="inferred from homology"/>
<evidence type="ECO:0000256" key="5">
    <source>
        <dbReference type="ARBA" id="ARBA00023277"/>
    </source>
</evidence>
<dbReference type="GO" id="GO:0046872">
    <property type="term" value="F:metal ion binding"/>
    <property type="evidence" value="ECO:0007669"/>
    <property type="project" value="UniProtKB-KW"/>
</dbReference>
<keyword evidence="12" id="KW-1185">Reference proteome</keyword>
<dbReference type="Pfam" id="PF13242">
    <property type="entry name" value="Hydrolase_like"/>
    <property type="match status" value="1"/>
</dbReference>
<dbReference type="RefSeq" id="WP_129229789.1">
    <property type="nucleotide sequence ID" value="NZ_QYBB01000068.1"/>
</dbReference>
<dbReference type="PIRSF" id="PIRSF004682">
    <property type="entry name" value="GmhB"/>
    <property type="match status" value="1"/>
</dbReference>
<dbReference type="PANTHER" id="PTHR42891">
    <property type="entry name" value="D-GLYCERO-BETA-D-MANNO-HEPTOSE-1,7-BISPHOSPHATE 7-PHOSPHATASE"/>
    <property type="match status" value="1"/>
</dbReference>
<sequence length="172" mass="17956">MTGPLRPAVFFDRDGVINADLGYVGDAARFALLPGAAAGVRAAAEAGALCFLVTNQSGVARGFYTEADVDALHRHMAAELARAGARFDDIRYCPHLPEAPLAAYRRDCGCRKPKPGMILDLMAGWPVDPARSAMIGDRTSDMEAARAAGIRGLLYEGGALADAVRAALAPGA</sequence>
<keyword evidence="2 7" id="KW-0963">Cytoplasm</keyword>
<evidence type="ECO:0000313" key="12">
    <source>
        <dbReference type="Proteomes" id="UP000290759"/>
    </source>
</evidence>
<keyword evidence="10" id="KW-0460">Magnesium</keyword>
<dbReference type="NCBIfam" id="TIGR01662">
    <property type="entry name" value="HAD-SF-IIIA"/>
    <property type="match status" value="1"/>
</dbReference>
<feature type="binding site" evidence="10">
    <location>
        <position position="14"/>
    </location>
    <ligand>
        <name>Mg(2+)</name>
        <dbReference type="ChEBI" id="CHEBI:18420"/>
    </ligand>
</feature>
<dbReference type="InterPro" id="IPR006549">
    <property type="entry name" value="HAD-SF_hydro_IIIA"/>
</dbReference>
<dbReference type="PANTHER" id="PTHR42891:SF1">
    <property type="entry name" value="D-GLYCERO-BETA-D-MANNO-HEPTOSE-1,7-BISPHOSPHATE 7-PHOSPHATASE"/>
    <property type="match status" value="1"/>
</dbReference>
<feature type="binding site" evidence="10">
    <location>
        <position position="93"/>
    </location>
    <ligand>
        <name>Zn(2+)</name>
        <dbReference type="ChEBI" id="CHEBI:29105"/>
    </ligand>
</feature>
<reference evidence="11 12" key="2">
    <citation type="submission" date="2019-02" db="EMBL/GenBank/DDBJ databases">
        <title>'Lichenibacterium ramalinii' gen. nov. sp. nov., 'Lichenibacterium minor' gen. nov. sp. nov.</title>
        <authorList>
            <person name="Pankratov T."/>
        </authorList>
    </citation>
    <scope>NUCLEOTIDE SEQUENCE [LARGE SCALE GENOMIC DNA]</scope>
    <source>
        <strain evidence="11 12">RmlP026</strain>
    </source>
</reference>
<dbReference type="InterPro" id="IPR004446">
    <property type="entry name" value="Heptose_bisP_phosphatase"/>
</dbReference>
<feature type="binding site" evidence="10">
    <location>
        <position position="95"/>
    </location>
    <ligand>
        <name>Zn(2+)</name>
        <dbReference type="ChEBI" id="CHEBI:29105"/>
    </ligand>
</feature>
<gene>
    <name evidence="11" type="ORF">D3273_25585</name>
</gene>
<dbReference type="OrthoDB" id="9814110at2"/>
<comment type="subcellular location">
    <subcellularLocation>
        <location evidence="1 7">Cytoplasm</location>
    </subcellularLocation>
</comment>
<name>A0A4Q2TZE4_9HYPH</name>
<dbReference type="GO" id="GO:0016791">
    <property type="term" value="F:phosphatase activity"/>
    <property type="evidence" value="ECO:0007669"/>
    <property type="project" value="InterPro"/>
</dbReference>
<dbReference type="EC" id="3.1.3.-" evidence="7"/>
<dbReference type="InterPro" id="IPR006543">
    <property type="entry name" value="Histidinol-phos"/>
</dbReference>
<feature type="site" description="Stabilizes the phosphoryl group" evidence="9">
    <location>
        <position position="112"/>
    </location>
</feature>
<dbReference type="InterPro" id="IPR023214">
    <property type="entry name" value="HAD_sf"/>
</dbReference>
<dbReference type="AlphaFoldDB" id="A0A4Q2TZE4"/>
<dbReference type="GO" id="GO:0005975">
    <property type="term" value="P:carbohydrate metabolic process"/>
    <property type="evidence" value="ECO:0007669"/>
    <property type="project" value="InterPro"/>
</dbReference>
<dbReference type="Proteomes" id="UP000290759">
    <property type="component" value="Unassembled WGS sequence"/>
</dbReference>
<evidence type="ECO:0000256" key="7">
    <source>
        <dbReference type="PIRNR" id="PIRNR004682"/>
    </source>
</evidence>
<evidence type="ECO:0000256" key="6">
    <source>
        <dbReference type="ARBA" id="ARBA00031828"/>
    </source>
</evidence>
<dbReference type="InterPro" id="IPR036412">
    <property type="entry name" value="HAD-like_sf"/>
</dbReference>
<dbReference type="CDD" id="cd07503">
    <property type="entry name" value="HAD_HisB-N"/>
    <property type="match status" value="1"/>
</dbReference>
<evidence type="ECO:0000256" key="2">
    <source>
        <dbReference type="ARBA" id="ARBA00022490"/>
    </source>
</evidence>
<evidence type="ECO:0000256" key="9">
    <source>
        <dbReference type="PIRSR" id="PIRSR004682-3"/>
    </source>
</evidence>
<feature type="active site" description="Nucleophile" evidence="8">
    <location>
        <position position="12"/>
    </location>
</feature>
<dbReference type="NCBIfam" id="TIGR01656">
    <property type="entry name" value="Histidinol-ppas"/>
    <property type="match status" value="1"/>
</dbReference>
<comment type="similarity">
    <text evidence="7">Belongs to the gmhB family.</text>
</comment>
<comment type="cofactor">
    <cofactor evidence="10">
        <name>Zn(2+)</name>
        <dbReference type="ChEBI" id="CHEBI:29105"/>
    </cofactor>
</comment>
<feature type="active site" description="Proton donor" evidence="8">
    <location>
        <position position="14"/>
    </location>
</feature>
<reference evidence="11 12" key="1">
    <citation type="submission" date="2018-12" db="EMBL/GenBank/DDBJ databases">
        <authorList>
            <person name="Grouzdev D.S."/>
            <person name="Krutkina M.S."/>
        </authorList>
    </citation>
    <scope>NUCLEOTIDE SEQUENCE [LARGE SCALE GENOMIC DNA]</scope>
    <source>
        <strain evidence="11 12">RmlP026</strain>
    </source>
</reference>
<comment type="caution">
    <text evidence="11">The sequence shown here is derived from an EMBL/GenBank/DDBJ whole genome shotgun (WGS) entry which is preliminary data.</text>
</comment>
<keyword evidence="3 10" id="KW-0479">Metal-binding</keyword>
<feature type="site" description="Stabilizes the phosphoryl group" evidence="9">
    <location>
        <position position="111"/>
    </location>
</feature>
<evidence type="ECO:0000313" key="11">
    <source>
        <dbReference type="EMBL" id="RYC29130.1"/>
    </source>
</evidence>
<comment type="cofactor">
    <cofactor evidence="10">
        <name>Mg(2+)</name>
        <dbReference type="ChEBI" id="CHEBI:18420"/>
    </cofactor>
</comment>
<evidence type="ECO:0000256" key="1">
    <source>
        <dbReference type="ARBA" id="ARBA00004496"/>
    </source>
</evidence>
<accession>A0A4Q2TZE4</accession>
<feature type="binding site" evidence="10">
    <location>
        <position position="12"/>
    </location>
    <ligand>
        <name>Mg(2+)</name>
        <dbReference type="ChEBI" id="CHEBI:18420"/>
    </ligand>
</feature>
<feature type="binding site" evidence="10">
    <location>
        <position position="108"/>
    </location>
    <ligand>
        <name>Zn(2+)</name>
        <dbReference type="ChEBI" id="CHEBI:29105"/>
    </ligand>
</feature>
<feature type="binding site" evidence="10">
    <location>
        <position position="110"/>
    </location>
    <ligand>
        <name>Zn(2+)</name>
        <dbReference type="ChEBI" id="CHEBI:29105"/>
    </ligand>
</feature>
<feature type="binding site" evidence="10">
    <location>
        <position position="137"/>
    </location>
    <ligand>
        <name>Mg(2+)</name>
        <dbReference type="ChEBI" id="CHEBI:18420"/>
    </ligand>
</feature>
<keyword evidence="4 7" id="KW-0378">Hydrolase</keyword>
<evidence type="ECO:0000256" key="8">
    <source>
        <dbReference type="PIRSR" id="PIRSR004682-1"/>
    </source>
</evidence>
<organism evidence="11 12">
    <name type="scientific">Lichenibacterium minor</name>
    <dbReference type="NCBI Taxonomy" id="2316528"/>
    <lineage>
        <taxon>Bacteria</taxon>
        <taxon>Pseudomonadati</taxon>
        <taxon>Pseudomonadota</taxon>
        <taxon>Alphaproteobacteria</taxon>
        <taxon>Hyphomicrobiales</taxon>
        <taxon>Lichenihabitantaceae</taxon>
        <taxon>Lichenibacterium</taxon>
    </lineage>
</organism>
<dbReference type="EMBL" id="QYBB01000068">
    <property type="protein sequence ID" value="RYC29130.1"/>
    <property type="molecule type" value="Genomic_DNA"/>
</dbReference>
<evidence type="ECO:0000256" key="10">
    <source>
        <dbReference type="PIRSR" id="PIRSR004682-4"/>
    </source>
</evidence>
<protein>
    <recommendedName>
        <fullName evidence="6 7">D,D-heptose 1,7-bisphosphate phosphatase</fullName>
        <ecNumber evidence="7">3.1.3.-</ecNumber>
    </recommendedName>
</protein>
<evidence type="ECO:0000256" key="3">
    <source>
        <dbReference type="ARBA" id="ARBA00022723"/>
    </source>
</evidence>
<keyword evidence="10" id="KW-0862">Zinc</keyword>
<keyword evidence="5 7" id="KW-0119">Carbohydrate metabolism</keyword>
<dbReference type="Gene3D" id="3.40.50.1000">
    <property type="entry name" value="HAD superfamily/HAD-like"/>
    <property type="match status" value="1"/>
</dbReference>